<organism evidence="4 5">
    <name type="scientific">Candidatus Kaiserbacteria bacterium CG10_big_fil_rev_8_21_14_0_10_45_20</name>
    <dbReference type="NCBI Taxonomy" id="1974607"/>
    <lineage>
        <taxon>Bacteria</taxon>
        <taxon>Candidatus Kaiseribacteriota</taxon>
    </lineage>
</organism>
<dbReference type="InterPro" id="IPR036876">
    <property type="entry name" value="UVR_dom_sf"/>
</dbReference>
<dbReference type="GO" id="GO:0009381">
    <property type="term" value="F:excinuclease ABC activity"/>
    <property type="evidence" value="ECO:0007669"/>
    <property type="project" value="InterPro"/>
</dbReference>
<protein>
    <recommendedName>
        <fullName evidence="6">Excinuclease ABC subunit C</fullName>
    </recommendedName>
</protein>
<dbReference type="PANTHER" id="PTHR30562">
    <property type="entry name" value="UVRC/OXIDOREDUCTASE"/>
    <property type="match status" value="1"/>
</dbReference>
<evidence type="ECO:0008006" key="6">
    <source>
        <dbReference type="Google" id="ProtNLM"/>
    </source>
</evidence>
<dbReference type="SMART" id="SM00465">
    <property type="entry name" value="GIYc"/>
    <property type="match status" value="1"/>
</dbReference>
<dbReference type="PROSITE" id="PS50165">
    <property type="entry name" value="UVRC"/>
    <property type="match status" value="1"/>
</dbReference>
<evidence type="ECO:0000259" key="2">
    <source>
        <dbReference type="PROSITE" id="PS50164"/>
    </source>
</evidence>
<dbReference type="InterPro" id="IPR035901">
    <property type="entry name" value="GIY-YIG_endonuc_sf"/>
</dbReference>
<dbReference type="PROSITE" id="PS50151">
    <property type="entry name" value="UVR"/>
    <property type="match status" value="1"/>
</dbReference>
<dbReference type="SUPFAM" id="SSF46600">
    <property type="entry name" value="C-terminal UvrC-binding domain of UvrB"/>
    <property type="match status" value="1"/>
</dbReference>
<feature type="domain" description="UvrC family homology region profile" evidence="3">
    <location>
        <begin position="212"/>
        <end position="349"/>
    </location>
</feature>
<sequence>MKKSEVSFLDIPDAPGVYRFLGARGEVLYVGKATSLRDRLKSYFVANLSEIRSPLVKKAVDDATRLVWEETDSVLEALILEATVIKKHKPLGNTQDKDDKSFNYVVITDEEFPRVLLVRGRELSRKTHSQKYAIKHIFGPFPHSTALKEGLKVIRKIFPFFDTRFAVFDSLSPAQKKTVAFNQSIGLFPELDSVRYKKTIRNIRLLFEAKKKTLLATLEREMMRLAKAKKFEEAETIKKQLFALRHIQDSTMIKEDLKRPNEHSVRIEAYDTAHLRGEATRAVMVVVVDGERQPDEYRVFTIKDAKAGDDYGALEEVLQRRMRHIEWPLPDIVVVDGGKAHVALAKKVLQKTLSDAQVVAVVKDEKHKPKEVLGSPEIIFSYERSILLANAEAHRFSIKHHRRAFRKRT</sequence>
<accession>A0A2H0UF58</accession>
<reference evidence="5" key="1">
    <citation type="submission" date="2017-09" db="EMBL/GenBank/DDBJ databases">
        <title>Depth-based differentiation of microbial function through sediment-hosted aquifers and enrichment of novel symbionts in the deep terrestrial subsurface.</title>
        <authorList>
            <person name="Probst A.J."/>
            <person name="Ladd B."/>
            <person name="Jarett J.K."/>
            <person name="Geller-Mcgrath D.E."/>
            <person name="Sieber C.M.K."/>
            <person name="Emerson J.B."/>
            <person name="Anantharaman K."/>
            <person name="Thomas B.C."/>
            <person name="Malmstrom R."/>
            <person name="Stieglmeier M."/>
            <person name="Klingl A."/>
            <person name="Woyke T."/>
            <person name="Ryan C.M."/>
            <person name="Banfield J.F."/>
        </authorList>
    </citation>
    <scope>NUCLEOTIDE SEQUENCE [LARGE SCALE GENOMIC DNA]</scope>
</reference>
<dbReference type="SUPFAM" id="SSF82771">
    <property type="entry name" value="GIY-YIG endonuclease"/>
    <property type="match status" value="1"/>
</dbReference>
<feature type="domain" description="GIY-YIG" evidence="2">
    <location>
        <begin position="13"/>
        <end position="94"/>
    </location>
</feature>
<dbReference type="CDD" id="cd10434">
    <property type="entry name" value="GIY-YIG_UvrC_Cho"/>
    <property type="match status" value="1"/>
</dbReference>
<dbReference type="Gene3D" id="3.40.1440.10">
    <property type="entry name" value="GIY-YIG endonuclease"/>
    <property type="match status" value="1"/>
</dbReference>
<dbReference type="InterPro" id="IPR000305">
    <property type="entry name" value="GIY-YIG_endonuc"/>
</dbReference>
<dbReference type="Gene3D" id="3.30.420.340">
    <property type="entry name" value="UvrC, RNAse H endonuclease domain"/>
    <property type="match status" value="1"/>
</dbReference>
<evidence type="ECO:0000313" key="5">
    <source>
        <dbReference type="Proteomes" id="UP000229315"/>
    </source>
</evidence>
<dbReference type="Pfam" id="PF08459">
    <property type="entry name" value="UvrC_RNaseH_dom"/>
    <property type="match status" value="1"/>
</dbReference>
<comment type="caution">
    <text evidence="4">The sequence shown here is derived from an EMBL/GenBank/DDBJ whole genome shotgun (WGS) entry which is preliminary data.</text>
</comment>
<dbReference type="PROSITE" id="PS50164">
    <property type="entry name" value="GIY_YIG"/>
    <property type="match status" value="1"/>
</dbReference>
<dbReference type="Proteomes" id="UP000229315">
    <property type="component" value="Unassembled WGS sequence"/>
</dbReference>
<feature type="domain" description="UVR" evidence="1">
    <location>
        <begin position="212"/>
        <end position="247"/>
    </location>
</feature>
<dbReference type="PANTHER" id="PTHR30562:SF1">
    <property type="entry name" value="UVRABC SYSTEM PROTEIN C"/>
    <property type="match status" value="1"/>
</dbReference>
<dbReference type="Pfam" id="PF01541">
    <property type="entry name" value="GIY-YIG"/>
    <property type="match status" value="1"/>
</dbReference>
<dbReference type="InterPro" id="IPR047296">
    <property type="entry name" value="GIY-YIG_UvrC_Cho"/>
</dbReference>
<dbReference type="EMBL" id="PFBH01000018">
    <property type="protein sequence ID" value="PIR85000.1"/>
    <property type="molecule type" value="Genomic_DNA"/>
</dbReference>
<proteinExistence type="predicted"/>
<evidence type="ECO:0000259" key="3">
    <source>
        <dbReference type="PROSITE" id="PS50165"/>
    </source>
</evidence>
<dbReference type="AlphaFoldDB" id="A0A2H0UF58"/>
<dbReference type="GO" id="GO:0009380">
    <property type="term" value="C:excinuclease repair complex"/>
    <property type="evidence" value="ECO:0007669"/>
    <property type="project" value="TreeGrafter"/>
</dbReference>
<dbReference type="InterPro" id="IPR001943">
    <property type="entry name" value="UVR_dom"/>
</dbReference>
<dbReference type="InterPro" id="IPR050066">
    <property type="entry name" value="UvrABC_protein_C"/>
</dbReference>
<name>A0A2H0UF58_9BACT</name>
<evidence type="ECO:0000313" key="4">
    <source>
        <dbReference type="EMBL" id="PIR85000.1"/>
    </source>
</evidence>
<dbReference type="GO" id="GO:0006289">
    <property type="term" value="P:nucleotide-excision repair"/>
    <property type="evidence" value="ECO:0007669"/>
    <property type="project" value="InterPro"/>
</dbReference>
<dbReference type="InterPro" id="IPR001162">
    <property type="entry name" value="UvrC_RNase_H_dom"/>
</dbReference>
<gene>
    <name evidence="4" type="ORF">COU15_03070</name>
</gene>
<evidence type="ECO:0000259" key="1">
    <source>
        <dbReference type="PROSITE" id="PS50151"/>
    </source>
</evidence>
<dbReference type="InterPro" id="IPR038476">
    <property type="entry name" value="UvrC_RNase_H_dom_sf"/>
</dbReference>